<dbReference type="Gene3D" id="1.10.443.10">
    <property type="entry name" value="Intergrase catalytic core"/>
    <property type="match status" value="1"/>
</dbReference>
<dbReference type="PROSITE" id="PS51898">
    <property type="entry name" value="TYR_RECOMBINASE"/>
    <property type="match status" value="1"/>
</dbReference>
<feature type="domain" description="Tyr recombinase" evidence="4">
    <location>
        <begin position="145"/>
        <end position="328"/>
    </location>
</feature>
<keyword evidence="2" id="KW-0238">DNA-binding</keyword>
<gene>
    <name evidence="5" type="ORF">Apa02nite_020350</name>
</gene>
<dbReference type="Pfam" id="PF00589">
    <property type="entry name" value="Phage_integrase"/>
    <property type="match status" value="1"/>
</dbReference>
<dbReference type="InterPro" id="IPR002104">
    <property type="entry name" value="Integrase_catalytic"/>
</dbReference>
<dbReference type="CDD" id="cd00397">
    <property type="entry name" value="DNA_BRE_C"/>
    <property type="match status" value="1"/>
</dbReference>
<dbReference type="EMBL" id="BOMS01000026">
    <property type="protein sequence ID" value="GIE65927.1"/>
    <property type="molecule type" value="Genomic_DNA"/>
</dbReference>
<dbReference type="PANTHER" id="PTHR30349:SF41">
    <property type="entry name" value="INTEGRASE_RECOMBINASE PROTEIN MJ0367-RELATED"/>
    <property type="match status" value="1"/>
</dbReference>
<reference evidence="5 6" key="1">
    <citation type="submission" date="2021-01" db="EMBL/GenBank/DDBJ databases">
        <title>Whole genome shotgun sequence of Actinoplanes palleronii NBRC 14916.</title>
        <authorList>
            <person name="Komaki H."/>
            <person name="Tamura T."/>
        </authorList>
    </citation>
    <scope>NUCLEOTIDE SEQUENCE [LARGE SCALE GENOMIC DNA]</scope>
    <source>
        <strain evidence="5 6">NBRC 14916</strain>
    </source>
</reference>
<dbReference type="InterPro" id="IPR010998">
    <property type="entry name" value="Integrase_recombinase_N"/>
</dbReference>
<protein>
    <recommendedName>
        <fullName evidence="4">Tyr recombinase domain-containing protein</fullName>
    </recommendedName>
</protein>
<evidence type="ECO:0000313" key="6">
    <source>
        <dbReference type="Proteomes" id="UP000624709"/>
    </source>
</evidence>
<dbReference type="InterPro" id="IPR013762">
    <property type="entry name" value="Integrase-like_cat_sf"/>
</dbReference>
<dbReference type="SUPFAM" id="SSF56349">
    <property type="entry name" value="DNA breaking-rejoining enzymes"/>
    <property type="match status" value="1"/>
</dbReference>
<dbReference type="InterPro" id="IPR050090">
    <property type="entry name" value="Tyrosine_recombinase_XerCD"/>
</dbReference>
<evidence type="ECO:0000256" key="3">
    <source>
        <dbReference type="ARBA" id="ARBA00023172"/>
    </source>
</evidence>
<dbReference type="InterPro" id="IPR011010">
    <property type="entry name" value="DNA_brk_join_enz"/>
</dbReference>
<evidence type="ECO:0000313" key="5">
    <source>
        <dbReference type="EMBL" id="GIE65927.1"/>
    </source>
</evidence>
<proteinExistence type="inferred from homology"/>
<keyword evidence="3" id="KW-0233">DNA recombination</keyword>
<dbReference type="PANTHER" id="PTHR30349">
    <property type="entry name" value="PHAGE INTEGRASE-RELATED"/>
    <property type="match status" value="1"/>
</dbReference>
<name>A0ABQ4B5H7_9ACTN</name>
<comment type="caution">
    <text evidence="5">The sequence shown here is derived from an EMBL/GenBank/DDBJ whole genome shotgun (WGS) entry which is preliminary data.</text>
</comment>
<dbReference type="Proteomes" id="UP000624709">
    <property type="component" value="Unassembled WGS sequence"/>
</dbReference>
<accession>A0ABQ4B5H7</accession>
<evidence type="ECO:0000256" key="2">
    <source>
        <dbReference type="ARBA" id="ARBA00023125"/>
    </source>
</evidence>
<organism evidence="5 6">
    <name type="scientific">Actinoplanes palleronii</name>
    <dbReference type="NCBI Taxonomy" id="113570"/>
    <lineage>
        <taxon>Bacteria</taxon>
        <taxon>Bacillati</taxon>
        <taxon>Actinomycetota</taxon>
        <taxon>Actinomycetes</taxon>
        <taxon>Micromonosporales</taxon>
        <taxon>Micromonosporaceae</taxon>
        <taxon>Actinoplanes</taxon>
    </lineage>
</organism>
<comment type="similarity">
    <text evidence="1">Belongs to the 'phage' integrase family.</text>
</comment>
<evidence type="ECO:0000259" key="4">
    <source>
        <dbReference type="PROSITE" id="PS51898"/>
    </source>
</evidence>
<dbReference type="Gene3D" id="1.10.150.130">
    <property type="match status" value="1"/>
</dbReference>
<keyword evidence="6" id="KW-1185">Reference proteome</keyword>
<evidence type="ECO:0000256" key="1">
    <source>
        <dbReference type="ARBA" id="ARBA00008857"/>
    </source>
</evidence>
<sequence>MSGAGKPEVMQAAMMLLRQMGITPEDLLNTTASGVPVPTFAQYVPIVAAAVGPGSQRMYSTYWAKAVDRWADRRIDSVIPSEIEAAMREIQATALRRRNNRGGRSAAEHFISAMRCFYKRAVADGHIAEGANPARKVPKPARLTSTRSALADDRLAELTAAAGSSGNDPELDSLILRFHIETACRRGGLLGLRPMDLDVEQCLVLLREKGETFRWQPVSPTLMAFLQQHCRERGSPADEVLLRYRSGKPVGRRSYDYLFTRVGELLPWVRVQMISAHWLRHTTLTWVERVYGYAVALAYAGHAETPNDAGTTARYVKATLQEIATALSGLTGEPHPLALPGNLPVLDSAGDVLIGEYD</sequence>